<evidence type="ECO:0000256" key="1">
    <source>
        <dbReference type="ARBA" id="ARBA00001182"/>
    </source>
</evidence>
<organism evidence="11">
    <name type="scientific">Trepomonas sp. PC1</name>
    <dbReference type="NCBI Taxonomy" id="1076344"/>
    <lineage>
        <taxon>Eukaryota</taxon>
        <taxon>Metamonada</taxon>
        <taxon>Diplomonadida</taxon>
        <taxon>Hexamitidae</taxon>
        <taxon>Hexamitinae</taxon>
        <taxon>Trepomonas</taxon>
    </lineage>
</organism>
<dbReference type="GO" id="GO:0006457">
    <property type="term" value="P:protein folding"/>
    <property type="evidence" value="ECO:0007669"/>
    <property type="project" value="TreeGrafter"/>
</dbReference>
<proteinExistence type="inferred from homology"/>
<dbReference type="Pfam" id="PF00085">
    <property type="entry name" value="Thioredoxin"/>
    <property type="match status" value="1"/>
</dbReference>
<dbReference type="GO" id="GO:0003756">
    <property type="term" value="F:protein disulfide isomerase activity"/>
    <property type="evidence" value="ECO:0007669"/>
    <property type="project" value="UniProtKB-EC"/>
</dbReference>
<feature type="non-terminal residue" evidence="11">
    <location>
        <position position="1"/>
    </location>
</feature>
<gene>
    <name evidence="11" type="ORF">TPC1_12545</name>
</gene>
<evidence type="ECO:0000256" key="4">
    <source>
        <dbReference type="ARBA" id="ARBA00012723"/>
    </source>
</evidence>
<feature type="region of interest" description="Disordered" evidence="8">
    <location>
        <begin position="365"/>
        <end position="394"/>
    </location>
</feature>
<dbReference type="EMBL" id="GDID01001895">
    <property type="protein sequence ID" value="JAP94711.1"/>
    <property type="molecule type" value="Transcribed_RNA"/>
</dbReference>
<evidence type="ECO:0000256" key="6">
    <source>
        <dbReference type="ARBA" id="ARBA00023235"/>
    </source>
</evidence>
<comment type="catalytic activity">
    <reaction evidence="1">
        <text>Catalyzes the rearrangement of -S-S- bonds in proteins.</text>
        <dbReference type="EC" id="5.3.4.1"/>
    </reaction>
</comment>
<evidence type="ECO:0000256" key="9">
    <source>
        <dbReference type="SAM" id="Phobius"/>
    </source>
</evidence>
<reference evidence="11" key="1">
    <citation type="submission" date="2015-07" db="EMBL/GenBank/DDBJ databases">
        <title>Adaptation to a free-living lifestyle via gene acquisitions in the diplomonad Trepomonas sp. PC1.</title>
        <authorList>
            <person name="Xu F."/>
            <person name="Jerlstrom-Hultqvist J."/>
            <person name="Kolisko M."/>
            <person name="Simpson A.G.B."/>
            <person name="Roger A.J."/>
            <person name="Svard S.G."/>
            <person name="Andersson J.O."/>
        </authorList>
    </citation>
    <scope>NUCLEOTIDE SEQUENCE</scope>
    <source>
        <strain evidence="11">PC1</strain>
    </source>
</reference>
<keyword evidence="9" id="KW-0472">Membrane</keyword>
<evidence type="ECO:0000256" key="8">
    <source>
        <dbReference type="SAM" id="MobiDB-lite"/>
    </source>
</evidence>
<keyword evidence="9" id="KW-0812">Transmembrane</keyword>
<dbReference type="PRINTS" id="PR00421">
    <property type="entry name" value="THIOREDOXIN"/>
</dbReference>
<evidence type="ECO:0000256" key="3">
    <source>
        <dbReference type="ARBA" id="ARBA00006347"/>
    </source>
</evidence>
<dbReference type="PROSITE" id="PS00194">
    <property type="entry name" value="THIOREDOXIN_1"/>
    <property type="match status" value="1"/>
</dbReference>
<dbReference type="InterPro" id="IPR017937">
    <property type="entry name" value="Thioredoxin_CS"/>
</dbReference>
<dbReference type="PROSITE" id="PS51352">
    <property type="entry name" value="THIOREDOXIN_2"/>
    <property type="match status" value="1"/>
</dbReference>
<keyword evidence="7" id="KW-0676">Redox-active center</keyword>
<evidence type="ECO:0000259" key="10">
    <source>
        <dbReference type="PROSITE" id="PS51352"/>
    </source>
</evidence>
<dbReference type="EC" id="5.3.4.1" evidence="4"/>
<evidence type="ECO:0000256" key="5">
    <source>
        <dbReference type="ARBA" id="ARBA00022824"/>
    </source>
</evidence>
<evidence type="ECO:0000256" key="2">
    <source>
        <dbReference type="ARBA" id="ARBA00004319"/>
    </source>
</evidence>
<comment type="subcellular location">
    <subcellularLocation>
        <location evidence="2">Endoplasmic reticulum lumen</location>
    </subcellularLocation>
</comment>
<dbReference type="PANTHER" id="PTHR18929">
    <property type="entry name" value="PROTEIN DISULFIDE ISOMERASE"/>
    <property type="match status" value="1"/>
</dbReference>
<sequence length="394" mass="45105">VLHEVISLTNETFDEAIQKPALVKFFAPWCGHCRELAPKYDNLSTEVTDVVIAEIDCSVFDSICDQQAIEGFPTLKFFFEGSNYNYQGNREVAEMKSWLQKMKLPMFEEKSDEELKAMANESNVVGYFVLYTNEPLSQFEETFKDFKGTVVIGAQKAEKTELVAFRESKKVVFGDDFTDREALDKFFAVNTLPTCPVVDARNFQALLMSGFPFVMLSANLSEHIEMQQEFKDLAAQNDKYVHALLDSTIFTRFIEMLKGTQEPTLFVIEASESQRAFSRLVTGSVTETYQQFMKEFDEGTLEPIEIQVEEPQEENGKRKMIKMINTAIFGGLTLAGVFAVWFACKCIRSGHKELNIEPLEAEVKEVAEEKKEEEEPKQEQEVEKNEEKKEQEQD</sequence>
<dbReference type="SUPFAM" id="SSF52833">
    <property type="entry name" value="Thioredoxin-like"/>
    <property type="match status" value="2"/>
</dbReference>
<comment type="similarity">
    <text evidence="3">Belongs to the protein disulfide isomerase family.</text>
</comment>
<evidence type="ECO:0000313" key="11">
    <source>
        <dbReference type="EMBL" id="JAP94711.1"/>
    </source>
</evidence>
<dbReference type="InterPro" id="IPR013766">
    <property type="entry name" value="Thioredoxin_domain"/>
</dbReference>
<evidence type="ECO:0000256" key="7">
    <source>
        <dbReference type="ARBA" id="ARBA00023284"/>
    </source>
</evidence>
<protein>
    <recommendedName>
        <fullName evidence="4">protein disulfide-isomerase</fullName>
        <ecNumber evidence="4">5.3.4.1</ecNumber>
    </recommendedName>
</protein>
<keyword evidence="5" id="KW-0256">Endoplasmic reticulum</keyword>
<feature type="transmembrane region" description="Helical" evidence="9">
    <location>
        <begin position="323"/>
        <end position="343"/>
    </location>
</feature>
<accession>A0A146KH26</accession>
<dbReference type="PANTHER" id="PTHR18929:SF132">
    <property type="entry name" value="PROTEIN DISULFIDE-ISOMERASE A3"/>
    <property type="match status" value="1"/>
</dbReference>
<dbReference type="Gene3D" id="3.40.30.10">
    <property type="entry name" value="Glutaredoxin"/>
    <property type="match status" value="2"/>
</dbReference>
<dbReference type="GO" id="GO:0005788">
    <property type="term" value="C:endoplasmic reticulum lumen"/>
    <property type="evidence" value="ECO:0007669"/>
    <property type="project" value="UniProtKB-SubCell"/>
</dbReference>
<dbReference type="Pfam" id="PF13848">
    <property type="entry name" value="Thioredoxin_6"/>
    <property type="match status" value="1"/>
</dbReference>
<keyword evidence="6 11" id="KW-0413">Isomerase</keyword>
<dbReference type="AlphaFoldDB" id="A0A146KH26"/>
<keyword evidence="9" id="KW-1133">Transmembrane helix</keyword>
<dbReference type="GO" id="GO:0034976">
    <property type="term" value="P:response to endoplasmic reticulum stress"/>
    <property type="evidence" value="ECO:0007669"/>
    <property type="project" value="TreeGrafter"/>
</dbReference>
<dbReference type="CDD" id="cd02961">
    <property type="entry name" value="PDI_a_family"/>
    <property type="match status" value="1"/>
</dbReference>
<dbReference type="InterPro" id="IPR036249">
    <property type="entry name" value="Thioredoxin-like_sf"/>
</dbReference>
<name>A0A146KH26_9EUKA</name>
<feature type="domain" description="Thioredoxin" evidence="10">
    <location>
        <begin position="1"/>
        <end position="104"/>
    </location>
</feature>